<sequence>MTGSSGVCPECGDPWIGGPGCTATACAWTCGDPDHGPEGCDEDCWNPLATQRG</sequence>
<evidence type="ECO:0000313" key="1">
    <source>
        <dbReference type="EMBL" id="SCF42023.1"/>
    </source>
</evidence>
<organism evidence="1 2">
    <name type="scientific">Micromonospora carbonacea</name>
    <dbReference type="NCBI Taxonomy" id="47853"/>
    <lineage>
        <taxon>Bacteria</taxon>
        <taxon>Bacillati</taxon>
        <taxon>Actinomycetota</taxon>
        <taxon>Actinomycetes</taxon>
        <taxon>Micromonosporales</taxon>
        <taxon>Micromonosporaceae</taxon>
        <taxon>Micromonospora</taxon>
    </lineage>
</organism>
<dbReference type="Proteomes" id="UP000183585">
    <property type="component" value="Unassembled WGS sequence"/>
</dbReference>
<dbReference type="EMBL" id="FMCT01000012">
    <property type="protein sequence ID" value="SCF42023.1"/>
    <property type="molecule type" value="Genomic_DNA"/>
</dbReference>
<name>A0A1C5A9V4_9ACTN</name>
<proteinExistence type="predicted"/>
<evidence type="ECO:0000313" key="2">
    <source>
        <dbReference type="Proteomes" id="UP000183585"/>
    </source>
</evidence>
<accession>A0A1C5A9V4</accession>
<dbReference type="AlphaFoldDB" id="A0A1C5A9V4"/>
<protein>
    <submittedName>
        <fullName evidence="1">Uncharacterized protein</fullName>
    </submittedName>
</protein>
<keyword evidence="2" id="KW-1185">Reference proteome</keyword>
<gene>
    <name evidence="1" type="ORF">GA0070563_11228</name>
</gene>
<reference evidence="2" key="1">
    <citation type="submission" date="2016-06" db="EMBL/GenBank/DDBJ databases">
        <authorList>
            <person name="Varghese N."/>
            <person name="Submissions Spin"/>
        </authorList>
    </citation>
    <scope>NUCLEOTIDE SEQUENCE [LARGE SCALE GENOMIC DNA]</scope>
    <source>
        <strain evidence="2">DSM 43168</strain>
    </source>
</reference>